<evidence type="ECO:0000313" key="3">
    <source>
        <dbReference type="Proteomes" id="UP001365128"/>
    </source>
</evidence>
<name>A0ABR1MCH9_9PEZI</name>
<protein>
    <submittedName>
        <fullName evidence="2">Uncharacterized protein</fullName>
    </submittedName>
</protein>
<proteinExistence type="predicted"/>
<feature type="compositionally biased region" description="Polar residues" evidence="1">
    <location>
        <begin position="212"/>
        <end position="225"/>
    </location>
</feature>
<dbReference type="Proteomes" id="UP001365128">
    <property type="component" value="Unassembled WGS sequence"/>
</dbReference>
<feature type="region of interest" description="Disordered" evidence="1">
    <location>
        <begin position="206"/>
        <end position="236"/>
    </location>
</feature>
<comment type="caution">
    <text evidence="2">The sequence shown here is derived from an EMBL/GenBank/DDBJ whole genome shotgun (WGS) entry which is preliminary data.</text>
</comment>
<evidence type="ECO:0000256" key="1">
    <source>
        <dbReference type="SAM" id="MobiDB-lite"/>
    </source>
</evidence>
<dbReference type="EMBL" id="JBBPDW010000016">
    <property type="protein sequence ID" value="KAK7545853.1"/>
    <property type="molecule type" value="Genomic_DNA"/>
</dbReference>
<keyword evidence="3" id="KW-1185">Reference proteome</keyword>
<gene>
    <name evidence="2" type="ORF">IWX46DRAFT_581040</name>
</gene>
<reference evidence="2 3" key="1">
    <citation type="submission" date="2024-04" db="EMBL/GenBank/DDBJ databases">
        <title>Phyllosticta paracitricarpa is synonymous to the EU quarantine fungus P. citricarpa based on phylogenomic analyses.</title>
        <authorList>
            <consortium name="Lawrence Berkeley National Laboratory"/>
            <person name="Van Ingen-Buijs V.A."/>
            <person name="Van Westerhoven A.C."/>
            <person name="Haridas S."/>
            <person name="Skiadas P."/>
            <person name="Martin F."/>
            <person name="Groenewald J.Z."/>
            <person name="Crous P.W."/>
            <person name="Seidl M.F."/>
        </authorList>
    </citation>
    <scope>NUCLEOTIDE SEQUENCE [LARGE SCALE GENOMIC DNA]</scope>
    <source>
        <strain evidence="2 3">CBS 122670</strain>
    </source>
</reference>
<evidence type="ECO:0000313" key="2">
    <source>
        <dbReference type="EMBL" id="KAK7545853.1"/>
    </source>
</evidence>
<accession>A0ABR1MCH9</accession>
<feature type="region of interest" description="Disordered" evidence="1">
    <location>
        <begin position="69"/>
        <end position="91"/>
    </location>
</feature>
<organism evidence="2 3">
    <name type="scientific">Phyllosticta citricarpa</name>
    <dbReference type="NCBI Taxonomy" id="55181"/>
    <lineage>
        <taxon>Eukaryota</taxon>
        <taxon>Fungi</taxon>
        <taxon>Dikarya</taxon>
        <taxon>Ascomycota</taxon>
        <taxon>Pezizomycotina</taxon>
        <taxon>Dothideomycetes</taxon>
        <taxon>Dothideomycetes incertae sedis</taxon>
        <taxon>Botryosphaeriales</taxon>
        <taxon>Phyllostictaceae</taxon>
        <taxon>Phyllosticta</taxon>
    </lineage>
</organism>
<feature type="compositionally biased region" description="Low complexity" evidence="1">
    <location>
        <begin position="69"/>
        <end position="83"/>
    </location>
</feature>
<sequence>MSGFPSSLASMVSTMSDKAAWDGHMQCTRHQHGVGGPEVEVPSGPCRLRRHCNFLEVPPHTTDDFCTHSPTHQTHTSTSSINTTPPPSWARVTRQTPESRIAPDPQAACVVPCSPQAPHASPAQAHTLPNKPLLDPLCRKWRPGRMTVTLLLAQSCSTRQRPELSDATAVETSLQRMLLRRGTELSNHCPIRPWLASVCKRDPLRPRGVADSKTNPAGQLKNSQLDGPIGQLMTRK</sequence>